<feature type="transmembrane region" description="Helical" evidence="1">
    <location>
        <begin position="129"/>
        <end position="159"/>
    </location>
</feature>
<keyword evidence="1" id="KW-1133">Transmembrane helix</keyword>
<evidence type="ECO:0000313" key="2">
    <source>
        <dbReference type="EMBL" id="KAK9509658.1"/>
    </source>
</evidence>
<keyword evidence="1" id="KW-0812">Transmembrane</keyword>
<reference evidence="2 3" key="1">
    <citation type="submission" date="2022-12" db="EMBL/GenBank/DDBJ databases">
        <title>Chromosome-level genome assembly of true bugs.</title>
        <authorList>
            <person name="Ma L."/>
            <person name="Li H."/>
        </authorList>
    </citation>
    <scope>NUCLEOTIDE SEQUENCE [LARGE SCALE GENOMIC DNA]</scope>
    <source>
        <strain evidence="2">Lab_2022b</strain>
    </source>
</reference>
<protein>
    <recommendedName>
        <fullName evidence="4">Transmembrane protein 169</fullName>
    </recommendedName>
</protein>
<keyword evidence="1" id="KW-0472">Membrane</keyword>
<feature type="transmembrane region" description="Helical" evidence="1">
    <location>
        <begin position="86"/>
        <end position="109"/>
    </location>
</feature>
<organism evidence="2 3">
    <name type="scientific">Rhynocoris fuscipes</name>
    <dbReference type="NCBI Taxonomy" id="488301"/>
    <lineage>
        <taxon>Eukaryota</taxon>
        <taxon>Metazoa</taxon>
        <taxon>Ecdysozoa</taxon>
        <taxon>Arthropoda</taxon>
        <taxon>Hexapoda</taxon>
        <taxon>Insecta</taxon>
        <taxon>Pterygota</taxon>
        <taxon>Neoptera</taxon>
        <taxon>Paraneoptera</taxon>
        <taxon>Hemiptera</taxon>
        <taxon>Heteroptera</taxon>
        <taxon>Panheteroptera</taxon>
        <taxon>Cimicomorpha</taxon>
        <taxon>Reduviidae</taxon>
        <taxon>Harpactorinae</taxon>
        <taxon>Harpactorini</taxon>
        <taxon>Rhynocoris</taxon>
    </lineage>
</organism>
<accession>A0AAW1DKH9</accession>
<dbReference type="InterPro" id="IPR029386">
    <property type="entry name" value="TMEM169"/>
</dbReference>
<dbReference type="AlphaFoldDB" id="A0AAW1DKH9"/>
<sequence length="221" mass="25149">MDDIKTKKKVNICTDNASTESCDKSASSTSNEKCLTMTGTIKRGKKAGQSLDVRLNISREELEIMEANIAAKEQLKQRACTTNTGLHIILFTILCFPLAFIISAFYSFYMGTITWYNVFTYVTDEKNLIYKLFISPVLLLLYPFLIMIFTIGLGFYAAIIQISWSLSSWQKEICDWEKGFYGWFCSVIKLEECSPYEVVVLTDIKVTSDQEKCNSQDSILT</sequence>
<dbReference type="Pfam" id="PF15052">
    <property type="entry name" value="TMEM169"/>
    <property type="match status" value="1"/>
</dbReference>
<dbReference type="EMBL" id="JAPXFL010000003">
    <property type="protein sequence ID" value="KAK9509658.1"/>
    <property type="molecule type" value="Genomic_DNA"/>
</dbReference>
<gene>
    <name evidence="2" type="ORF">O3M35_006922</name>
</gene>
<name>A0AAW1DKH9_9HEMI</name>
<evidence type="ECO:0000256" key="1">
    <source>
        <dbReference type="SAM" id="Phobius"/>
    </source>
</evidence>
<dbReference type="PANTHER" id="PTHR31777:SF0">
    <property type="entry name" value="TRANSMEMBRANE PROTEIN 169"/>
    <property type="match status" value="1"/>
</dbReference>
<dbReference type="PANTHER" id="PTHR31777">
    <property type="entry name" value="TRANSMEMBRANE PROTEIN 169"/>
    <property type="match status" value="1"/>
</dbReference>
<evidence type="ECO:0000313" key="3">
    <source>
        <dbReference type="Proteomes" id="UP001461498"/>
    </source>
</evidence>
<dbReference type="Proteomes" id="UP001461498">
    <property type="component" value="Unassembled WGS sequence"/>
</dbReference>
<proteinExistence type="predicted"/>
<comment type="caution">
    <text evidence="2">The sequence shown here is derived from an EMBL/GenBank/DDBJ whole genome shotgun (WGS) entry which is preliminary data.</text>
</comment>
<evidence type="ECO:0008006" key="4">
    <source>
        <dbReference type="Google" id="ProtNLM"/>
    </source>
</evidence>
<keyword evidence="3" id="KW-1185">Reference proteome</keyword>